<evidence type="ECO:0000313" key="3">
    <source>
        <dbReference type="Proteomes" id="UP000256829"/>
    </source>
</evidence>
<reference evidence="2 3" key="1">
    <citation type="submission" date="2018-08" db="EMBL/GenBank/DDBJ databases">
        <title>Lysobacter soli KCTC 22011, whole genome shotgun sequence.</title>
        <authorList>
            <person name="Zhang X."/>
            <person name="Feng G."/>
            <person name="Zhu H."/>
        </authorList>
    </citation>
    <scope>NUCLEOTIDE SEQUENCE [LARGE SCALE GENOMIC DNA]</scope>
    <source>
        <strain evidence="2 3">KCTC 22011</strain>
    </source>
</reference>
<dbReference type="InterPro" id="IPR007803">
    <property type="entry name" value="Asp/Arg/Pro-Hydrxlase"/>
</dbReference>
<dbReference type="InterPro" id="IPR027443">
    <property type="entry name" value="IPNS-like_sf"/>
</dbReference>
<accession>A0A3D8V8C3</accession>
<comment type="caution">
    <text evidence="2">The sequence shown here is derived from an EMBL/GenBank/DDBJ whole genome shotgun (WGS) entry which is preliminary data.</text>
</comment>
<protein>
    <submittedName>
        <fullName evidence="2">Zinc chelation protein SecC</fullName>
    </submittedName>
</protein>
<dbReference type="Pfam" id="PF05118">
    <property type="entry name" value="Asp_Arg_Hydrox"/>
    <property type="match status" value="1"/>
</dbReference>
<evidence type="ECO:0000313" key="2">
    <source>
        <dbReference type="EMBL" id="RDY65652.1"/>
    </source>
</evidence>
<organism evidence="2 3">
    <name type="scientific">Lysobacter soli</name>
    <dbReference type="NCBI Taxonomy" id="453783"/>
    <lineage>
        <taxon>Bacteria</taxon>
        <taxon>Pseudomonadati</taxon>
        <taxon>Pseudomonadota</taxon>
        <taxon>Gammaproteobacteria</taxon>
        <taxon>Lysobacterales</taxon>
        <taxon>Lysobacteraceae</taxon>
        <taxon>Lysobacter</taxon>
    </lineage>
</organism>
<proteinExistence type="predicted"/>
<keyword evidence="3" id="KW-1185">Reference proteome</keyword>
<dbReference type="EMBL" id="QTJR01000015">
    <property type="protein sequence ID" value="RDY65652.1"/>
    <property type="molecule type" value="Genomic_DNA"/>
</dbReference>
<name>A0A3D8V8C3_9GAMM</name>
<dbReference type="RefSeq" id="WP_115844178.1">
    <property type="nucleotide sequence ID" value="NZ_CP183976.1"/>
</dbReference>
<sequence length="329" mass="36555">MKLQVPFIQLPMSFDAAALEAEIAALGEGPWKPHPQGFAGNSMLPLVAADGDPDNEAFAGTMQPTPHLLRCPYLTQVFASLGATVGRSRLMRLSGHAEVTRHADQGYYWAERVRVHIPVVTQPTVRFECDSAVINMAAGECWIFDTWRQHRVLNDAVQSRVHLVVDTVGGGRFWDLVNHGRPHDAPRTGWQNVRIAPKAGEVASFACERVNVPVVMSPWELNDHLGLLIGDAVPHPNLPQVRQIAMRFSRQWQGLWFEFGEREEGRARYAAALQRFLDDIRGPSQPMVLKNELRWFNALMTIVGKFAVSDAASQAPATAARQREVGDNA</sequence>
<dbReference type="Proteomes" id="UP000256829">
    <property type="component" value="Unassembled WGS sequence"/>
</dbReference>
<feature type="domain" description="Aspartyl/asparaginy/proline hydroxylase" evidence="1">
    <location>
        <begin position="65"/>
        <end position="167"/>
    </location>
</feature>
<evidence type="ECO:0000259" key="1">
    <source>
        <dbReference type="Pfam" id="PF05118"/>
    </source>
</evidence>
<dbReference type="SUPFAM" id="SSF51197">
    <property type="entry name" value="Clavaminate synthase-like"/>
    <property type="match status" value="1"/>
</dbReference>
<gene>
    <name evidence="2" type="ORF">DX912_16170</name>
</gene>
<dbReference type="Gene3D" id="2.60.120.330">
    <property type="entry name" value="B-lactam Antibiotic, Isopenicillin N Synthase, Chain"/>
    <property type="match status" value="1"/>
</dbReference>
<dbReference type="AlphaFoldDB" id="A0A3D8V8C3"/>